<sequence length="179" mass="19340">MAKNRAPSKHSRAARRATSPGIDTDKSLKDLKPPPRDVAPRPSVLAVQRSAGVSKKTKGGRKSQLSAKARKRQERGLQMAEAIVERTSKKVEKSKGRGKNIVERSQAWEKINKEAEAAEQEADDASDDEDEEIQGDGVAPKVDDDDADRGAVEAGQPGDAPSQKGDDGYLAIDEDEEIL</sequence>
<feature type="compositionally biased region" description="Acidic residues" evidence="7">
    <location>
        <begin position="117"/>
        <end position="134"/>
    </location>
</feature>
<dbReference type="InterPro" id="IPR022784">
    <property type="entry name" value="Ribosome_bgen_Alb1"/>
</dbReference>
<protein>
    <recommendedName>
        <fullName evidence="10">Alb1-domain-containing protein</fullName>
    </recommendedName>
</protein>
<dbReference type="GO" id="GO:0000055">
    <property type="term" value="P:ribosomal large subunit export from nucleus"/>
    <property type="evidence" value="ECO:0007669"/>
    <property type="project" value="TreeGrafter"/>
</dbReference>
<feature type="compositionally biased region" description="Basic residues" evidence="7">
    <location>
        <begin position="1"/>
        <end position="15"/>
    </location>
</feature>
<feature type="compositionally biased region" description="Basic and acidic residues" evidence="7">
    <location>
        <begin position="83"/>
        <end position="116"/>
    </location>
</feature>
<dbReference type="AlphaFoldDB" id="A0A9P9Y7I6"/>
<evidence type="ECO:0000256" key="5">
    <source>
        <dbReference type="ARBA" id="ARBA00022517"/>
    </source>
</evidence>
<feature type="compositionally biased region" description="Basic and acidic residues" evidence="7">
    <location>
        <begin position="23"/>
        <end position="39"/>
    </location>
</feature>
<evidence type="ECO:0000313" key="9">
    <source>
        <dbReference type="Proteomes" id="UP001055219"/>
    </source>
</evidence>
<dbReference type="GeneID" id="75834528"/>
<keyword evidence="5" id="KW-0690">Ribosome biogenesis</keyword>
<dbReference type="RefSeq" id="XP_051365818.1">
    <property type="nucleotide sequence ID" value="XM_051502647.1"/>
</dbReference>
<evidence type="ECO:0000256" key="1">
    <source>
        <dbReference type="ARBA" id="ARBA00004123"/>
    </source>
</evidence>
<dbReference type="OrthoDB" id="5304887at2759"/>
<dbReference type="GO" id="GO:0005730">
    <property type="term" value="C:nucleolus"/>
    <property type="evidence" value="ECO:0007669"/>
    <property type="project" value="TreeGrafter"/>
</dbReference>
<evidence type="ECO:0000313" key="8">
    <source>
        <dbReference type="EMBL" id="KAI6784962.1"/>
    </source>
</evidence>
<name>A0A9P9Y7I6_9HYPO</name>
<evidence type="ECO:0008006" key="10">
    <source>
        <dbReference type="Google" id="ProtNLM"/>
    </source>
</evidence>
<keyword evidence="3" id="KW-0813">Transport</keyword>
<dbReference type="InterPro" id="IPR053278">
    <property type="entry name" value="Pre-60S_factor_ECM1"/>
</dbReference>
<evidence type="ECO:0000256" key="3">
    <source>
        <dbReference type="ARBA" id="ARBA00022448"/>
    </source>
</evidence>
<dbReference type="GO" id="GO:0030687">
    <property type="term" value="C:preribosome, large subunit precursor"/>
    <property type="evidence" value="ECO:0007669"/>
    <property type="project" value="TreeGrafter"/>
</dbReference>
<organism evidence="8 9">
    <name type="scientific">Emericellopsis cladophorae</name>
    <dbReference type="NCBI Taxonomy" id="2686198"/>
    <lineage>
        <taxon>Eukaryota</taxon>
        <taxon>Fungi</taxon>
        <taxon>Dikarya</taxon>
        <taxon>Ascomycota</taxon>
        <taxon>Pezizomycotina</taxon>
        <taxon>Sordariomycetes</taxon>
        <taxon>Hypocreomycetidae</taxon>
        <taxon>Hypocreales</taxon>
        <taxon>Bionectriaceae</taxon>
        <taxon>Emericellopsis</taxon>
    </lineage>
</organism>
<feature type="region of interest" description="Disordered" evidence="7">
    <location>
        <begin position="1"/>
        <end position="179"/>
    </location>
</feature>
<reference evidence="8" key="1">
    <citation type="journal article" date="2021" name="J Fungi (Basel)">
        <title>Genomic and Metabolomic Analyses of the Marine Fungus Emericellopsis cladophorae: Insights into Saltwater Adaptability Mechanisms and Its Biosynthetic Potential.</title>
        <authorList>
            <person name="Goncalves M.F.M."/>
            <person name="Hilario S."/>
            <person name="Van de Peer Y."/>
            <person name="Esteves A.C."/>
            <person name="Alves A."/>
        </authorList>
    </citation>
    <scope>NUCLEOTIDE SEQUENCE</scope>
    <source>
        <strain evidence="8">MUM 19.33</strain>
    </source>
</reference>
<accession>A0A9P9Y7I6</accession>
<proteinExistence type="predicted"/>
<keyword evidence="4" id="KW-0963">Cytoplasm</keyword>
<dbReference type="Proteomes" id="UP001055219">
    <property type="component" value="Unassembled WGS sequence"/>
</dbReference>
<evidence type="ECO:0000256" key="2">
    <source>
        <dbReference type="ARBA" id="ARBA00004496"/>
    </source>
</evidence>
<evidence type="ECO:0000256" key="7">
    <source>
        <dbReference type="SAM" id="MobiDB-lite"/>
    </source>
</evidence>
<dbReference type="Pfam" id="PF09135">
    <property type="entry name" value="Alb1"/>
    <property type="match status" value="1"/>
</dbReference>
<dbReference type="PANTHER" id="PTHR28280">
    <property type="entry name" value="SHUTTLING PRE-60S FACTOR ECM1"/>
    <property type="match status" value="1"/>
</dbReference>
<keyword evidence="9" id="KW-1185">Reference proteome</keyword>
<evidence type="ECO:0000256" key="4">
    <source>
        <dbReference type="ARBA" id="ARBA00022490"/>
    </source>
</evidence>
<gene>
    <name evidence="8" type="ORF">J7T54_008056</name>
</gene>
<evidence type="ECO:0000256" key="6">
    <source>
        <dbReference type="ARBA" id="ARBA00023242"/>
    </source>
</evidence>
<comment type="caution">
    <text evidence="8">The sequence shown here is derived from an EMBL/GenBank/DDBJ whole genome shotgun (WGS) entry which is preliminary data.</text>
</comment>
<dbReference type="PANTHER" id="PTHR28280:SF1">
    <property type="entry name" value="SHUTTLING PRE-60S FACTOR ECM1"/>
    <property type="match status" value="1"/>
</dbReference>
<comment type="subcellular location">
    <subcellularLocation>
        <location evidence="2">Cytoplasm</location>
    </subcellularLocation>
    <subcellularLocation>
        <location evidence="1">Nucleus</location>
    </subcellularLocation>
</comment>
<reference evidence="8" key="2">
    <citation type="submission" date="2022-07" db="EMBL/GenBank/DDBJ databases">
        <authorList>
            <person name="Goncalves M.F.M."/>
            <person name="Hilario S."/>
            <person name="Van De Peer Y."/>
            <person name="Esteves A.C."/>
            <person name="Alves A."/>
        </authorList>
    </citation>
    <scope>NUCLEOTIDE SEQUENCE</scope>
    <source>
        <strain evidence="8">MUM 19.33</strain>
    </source>
</reference>
<dbReference type="EMBL" id="JAGIXG020000003">
    <property type="protein sequence ID" value="KAI6784962.1"/>
    <property type="molecule type" value="Genomic_DNA"/>
</dbReference>
<dbReference type="GO" id="GO:0005737">
    <property type="term" value="C:cytoplasm"/>
    <property type="evidence" value="ECO:0007669"/>
    <property type="project" value="UniProtKB-SubCell"/>
</dbReference>
<keyword evidence="6" id="KW-0539">Nucleus</keyword>